<reference evidence="1 2" key="1">
    <citation type="journal article" date="2012" name="J. Bacteriol.">
        <title>Complete genome sequence of Mycoplasma haemocanis strain Illinois.</title>
        <authorList>
            <person name="do Nascimento N.C."/>
            <person name="Guimaraes A.M."/>
            <person name="Santos A.P."/>
            <person name="Sanmiguel P.J."/>
            <person name="Messick J.B."/>
        </authorList>
    </citation>
    <scope>NUCLEOTIDE SEQUENCE [LARGE SCALE GENOMIC DNA]</scope>
    <source>
        <strain evidence="1 2">Illinois</strain>
    </source>
</reference>
<dbReference type="STRING" id="1111676.MHC_01470"/>
<dbReference type="HOGENOM" id="CLU_096783_0_0_14"/>
<dbReference type="KEGG" id="mhe:MHC_01470"/>
<sequence length="217" mass="24809">MSKLTPVAFLLSGAGGIAGSYYVSPKQSSKTVSSKLNTRFRDKYKFPLLQEQGDEDIWKSKWELLKTGKPTHKKLLEAIKIKDQEKKSQDLHKEGCQDIYNSKVITTPYLSDFTLYCSKTNKDAIGKGKWISEDFKSQPKGKTNAWDEPLEKLRKTEKKDLDYKLSDLYNQIKDTKVNLEEKHRKTLKEWCDSIAGGMFLGEEKRGIGNAKNFCIGK</sequence>
<dbReference type="Proteomes" id="UP000009135">
    <property type="component" value="Chromosome"/>
</dbReference>
<dbReference type="AlphaFoldDB" id="H6N688"/>
<keyword evidence="2" id="KW-1185">Reference proteome</keyword>
<proteinExistence type="predicted"/>
<evidence type="ECO:0000313" key="2">
    <source>
        <dbReference type="Proteomes" id="UP000009135"/>
    </source>
</evidence>
<name>H6N688_MYCHN</name>
<organism evidence="1 2">
    <name type="scientific">Mycoplasma haemocanis (strain Illinois)</name>
    <dbReference type="NCBI Taxonomy" id="1111676"/>
    <lineage>
        <taxon>Bacteria</taxon>
        <taxon>Bacillati</taxon>
        <taxon>Mycoplasmatota</taxon>
        <taxon>Mollicutes</taxon>
        <taxon>Mycoplasmataceae</taxon>
        <taxon>Mycoplasma</taxon>
    </lineage>
</organism>
<accession>H6N688</accession>
<protein>
    <submittedName>
        <fullName evidence="1">Uncharacterized protein</fullName>
    </submittedName>
</protein>
<dbReference type="OrthoDB" id="9815750at2"/>
<evidence type="ECO:0000313" key="1">
    <source>
        <dbReference type="EMBL" id="AEW45160.1"/>
    </source>
</evidence>
<dbReference type="EMBL" id="CP003199">
    <property type="protein sequence ID" value="AEW45160.1"/>
    <property type="molecule type" value="Genomic_DNA"/>
</dbReference>
<gene>
    <name evidence="1" type="ordered locus">MHC_01470</name>
</gene>